<dbReference type="AlphaFoldDB" id="A0A0N4TRU4"/>
<evidence type="ECO:0000313" key="2">
    <source>
        <dbReference type="Proteomes" id="UP000278627"/>
    </source>
</evidence>
<evidence type="ECO:0000313" key="1">
    <source>
        <dbReference type="EMBL" id="VDN92534.1"/>
    </source>
</evidence>
<proteinExistence type="predicted"/>
<organism evidence="3">
    <name type="scientific">Brugia pahangi</name>
    <name type="common">Filarial nematode worm</name>
    <dbReference type="NCBI Taxonomy" id="6280"/>
    <lineage>
        <taxon>Eukaryota</taxon>
        <taxon>Metazoa</taxon>
        <taxon>Ecdysozoa</taxon>
        <taxon>Nematoda</taxon>
        <taxon>Chromadorea</taxon>
        <taxon>Rhabditida</taxon>
        <taxon>Spirurina</taxon>
        <taxon>Spiruromorpha</taxon>
        <taxon>Filarioidea</taxon>
        <taxon>Onchocercidae</taxon>
        <taxon>Brugia</taxon>
    </lineage>
</organism>
<name>A0A0N4TRU4_BRUPA</name>
<accession>A0A0N4TRU4</accession>
<reference evidence="3" key="1">
    <citation type="submission" date="2017-02" db="UniProtKB">
        <authorList>
            <consortium name="WormBaseParasite"/>
        </authorList>
    </citation>
    <scope>IDENTIFICATION</scope>
</reference>
<reference evidence="1 2" key="2">
    <citation type="submission" date="2018-11" db="EMBL/GenBank/DDBJ databases">
        <authorList>
            <consortium name="Pathogen Informatics"/>
        </authorList>
    </citation>
    <scope>NUCLEOTIDE SEQUENCE [LARGE SCALE GENOMIC DNA]</scope>
</reference>
<keyword evidence="2" id="KW-1185">Reference proteome</keyword>
<gene>
    <name evidence="1" type="ORF">BPAG_LOCUS11348</name>
</gene>
<sequence length="95" mass="10756">MIPFIVLLNRFIEGITTLYPLICATGLNSKLLTVRQQYELPKLLKLRPKFHGFLNATTEVGVASFKEWEAGNGKCTALLLIHGAASPYYHWEFCK</sequence>
<dbReference type="WBParaSite" id="BPAG_0001138601-mRNA-1">
    <property type="protein sequence ID" value="BPAG_0001138601-mRNA-1"/>
    <property type="gene ID" value="BPAG_0001138601"/>
</dbReference>
<dbReference type="Proteomes" id="UP000278627">
    <property type="component" value="Unassembled WGS sequence"/>
</dbReference>
<evidence type="ECO:0000313" key="3">
    <source>
        <dbReference type="WBParaSite" id="BPAG_0001138601-mRNA-1"/>
    </source>
</evidence>
<protein>
    <submittedName>
        <fullName evidence="3">AB hydrolase-1 domain-containing protein</fullName>
    </submittedName>
</protein>
<dbReference type="EMBL" id="UZAD01013225">
    <property type="protein sequence ID" value="VDN92534.1"/>
    <property type="molecule type" value="Genomic_DNA"/>
</dbReference>